<proteinExistence type="predicted"/>
<evidence type="ECO:0000313" key="2">
    <source>
        <dbReference type="EMBL" id="CCC50551.1"/>
    </source>
</evidence>
<dbReference type="AlphaFoldDB" id="G0U2P8"/>
<protein>
    <submittedName>
        <fullName evidence="2">Uncharacterized protein</fullName>
    </submittedName>
</protein>
<evidence type="ECO:0000256" key="1">
    <source>
        <dbReference type="SAM" id="MobiDB-lite"/>
    </source>
</evidence>
<reference evidence="2" key="1">
    <citation type="journal article" date="2012" name="Proc. Natl. Acad. Sci. U.S.A.">
        <title>Antigenic diversity is generated by distinct evolutionary mechanisms in African trypanosome species.</title>
        <authorList>
            <person name="Jackson A.P."/>
            <person name="Berry A."/>
            <person name="Aslett M."/>
            <person name="Allison H.C."/>
            <person name="Burton P."/>
            <person name="Vavrova-Anderson J."/>
            <person name="Brown R."/>
            <person name="Browne H."/>
            <person name="Corton N."/>
            <person name="Hauser H."/>
            <person name="Gamble J."/>
            <person name="Gilderthorp R."/>
            <person name="Marcello L."/>
            <person name="McQuillan J."/>
            <person name="Otto T.D."/>
            <person name="Quail M.A."/>
            <person name="Sanders M.J."/>
            <person name="van Tonder A."/>
            <person name="Ginger M.L."/>
            <person name="Field M.C."/>
            <person name="Barry J.D."/>
            <person name="Hertz-Fowler C."/>
            <person name="Berriman M."/>
        </authorList>
    </citation>
    <scope>NUCLEOTIDE SEQUENCE</scope>
    <source>
        <strain evidence="2">Y486</strain>
    </source>
</reference>
<feature type="region of interest" description="Disordered" evidence="1">
    <location>
        <begin position="32"/>
        <end position="52"/>
    </location>
</feature>
<feature type="compositionally biased region" description="Basic and acidic residues" evidence="1">
    <location>
        <begin position="40"/>
        <end position="52"/>
    </location>
</feature>
<name>G0U2P8_TRYVY</name>
<dbReference type="VEuPathDB" id="TriTrypDB:TvY486_0903720"/>
<dbReference type="EMBL" id="HE573025">
    <property type="protein sequence ID" value="CCC50551.1"/>
    <property type="molecule type" value="Genomic_DNA"/>
</dbReference>
<organism evidence="2">
    <name type="scientific">Trypanosoma vivax (strain Y486)</name>
    <dbReference type="NCBI Taxonomy" id="1055687"/>
    <lineage>
        <taxon>Eukaryota</taxon>
        <taxon>Discoba</taxon>
        <taxon>Euglenozoa</taxon>
        <taxon>Kinetoplastea</taxon>
        <taxon>Metakinetoplastina</taxon>
        <taxon>Trypanosomatida</taxon>
        <taxon>Trypanosomatidae</taxon>
        <taxon>Trypanosoma</taxon>
        <taxon>Duttonella</taxon>
    </lineage>
</organism>
<gene>
    <name evidence="2" type="ORF">TVY486_0903720</name>
</gene>
<accession>G0U2P8</accession>
<sequence>MCMRNVMTDEGSSSESSQSSLISLQVTPVWAHAGSSDNTESPKGDLGRKAYREEQRRLRRTGRLTDITLEEISVQRKGKYEFYLPNTIVCARGSFSQFNAREGRRGSLMPPRTHDCCQTFSTLAAILLSSLGFAVTMQECFDTSTVNYLLYISAWLHQISSPTWPQRKLRPTIGDLNSCLRLREFFPSTIDESEFEVLFYNQNDRAETLVRQLCTSLVKRARSEDVANPICGYVIASGDYTVSIFSLNHDILRQTNERYSDVWSLFLCDSHGTQPWSENKACITGITIAVPRQGASLDKGVVEKEEGLRHFAMILFALLEDHRNSVRSPKRTPYMTWSPVRRERLTVVTAEELKKSIDNDWVPAIMQNPVISQQAEKYRFRPLKCFIGCSAISLAKHSEVTEK</sequence>